<reference evidence="4 5" key="1">
    <citation type="submission" date="2016-10" db="EMBL/GenBank/DDBJ databases">
        <title>Genome sequence of Streptomyces gilvigriseus MUSC 26.</title>
        <authorList>
            <person name="Lee L.-H."/>
            <person name="Ser H.-L."/>
        </authorList>
    </citation>
    <scope>NUCLEOTIDE SEQUENCE [LARGE SCALE GENOMIC DNA]</scope>
    <source>
        <strain evidence="4 5">MUSC 26</strain>
    </source>
</reference>
<dbReference type="PIRSF" id="PIRSF037118">
    <property type="entry name" value="Tellurite_resistance_TerA"/>
    <property type="match status" value="1"/>
</dbReference>
<name>A0A1J7CE55_9ACTN</name>
<feature type="compositionally biased region" description="Low complexity" evidence="2">
    <location>
        <begin position="217"/>
        <end position="231"/>
    </location>
</feature>
<dbReference type="RefSeq" id="WP_071656077.1">
    <property type="nucleotide sequence ID" value="NZ_MLCF01000039.1"/>
</dbReference>
<dbReference type="InterPro" id="IPR003325">
    <property type="entry name" value="TerD"/>
</dbReference>
<dbReference type="STRING" id="1428644.BIV57_08310"/>
<dbReference type="CDD" id="cd06974">
    <property type="entry name" value="TerD_like"/>
    <property type="match status" value="2"/>
</dbReference>
<dbReference type="PANTHER" id="PTHR32097">
    <property type="entry name" value="CAMP-BINDING PROTEIN 1-RELATED"/>
    <property type="match status" value="1"/>
</dbReference>
<feature type="compositionally biased region" description="Gly residues" evidence="2">
    <location>
        <begin position="232"/>
        <end position="242"/>
    </location>
</feature>
<organism evidence="4 5">
    <name type="scientific">Mangrovactinospora gilvigrisea</name>
    <dbReference type="NCBI Taxonomy" id="1428644"/>
    <lineage>
        <taxon>Bacteria</taxon>
        <taxon>Bacillati</taxon>
        <taxon>Actinomycetota</taxon>
        <taxon>Actinomycetes</taxon>
        <taxon>Kitasatosporales</taxon>
        <taxon>Streptomycetaceae</taxon>
        <taxon>Mangrovactinospora</taxon>
    </lineage>
</organism>
<evidence type="ECO:0000313" key="4">
    <source>
        <dbReference type="EMBL" id="OIV37954.1"/>
    </source>
</evidence>
<dbReference type="PANTHER" id="PTHR32097:SF4">
    <property type="entry name" value="GENERAL STRESS PROTEIN 16U"/>
    <property type="match status" value="1"/>
</dbReference>
<keyword evidence="5" id="KW-1185">Reference proteome</keyword>
<dbReference type="EMBL" id="MLCF01000039">
    <property type="protein sequence ID" value="OIV37954.1"/>
    <property type="molecule type" value="Genomic_DNA"/>
</dbReference>
<sequence length="491" mass="52172">MSLHKGGNTVVPATELRVALGWRKGPATPGADALAVLLSGRRARSLGEVVSSRAPRMEDGGGRPVRAAVRYEGRESPGNGERELFSVDLTAVPADVDRVLFALRSEGAGFGAFAGLCAVISEAADGHGVARYDCSDASTETVLILGELYRRADEWKFRAVGQGYAAGLAALAEDIELDAELLEATHGLAAEPEERRGRLPRQEGAVVLHGSAAALSRRAGSGSNGAALPRGSGSGAGAGSANGGSSLVPAPGYGYLPWTADRYLPSAGPSLGRQPAASGEQPQVIVLTQSVPGISLAKHGATRGTLRINLNWSMLRRPRAQPQGGFLQWLFGGEPREPELDLDLCCLWELQDGRKGVIQPTGNRFGALHRPPYVRLDKDDRTGATEDGENLDINLDHSADFRRLLVFSVIYEGASGYGGMDAAGTLYPPYGQPIEVRLDQTDELTRMCAIALIENVGGELVVHREAKYIPGNEADVDRAYGWGLRWSRGYK</sequence>
<dbReference type="OrthoDB" id="2079357at2"/>
<dbReference type="Pfam" id="PF02342">
    <property type="entry name" value="TerD"/>
    <property type="match status" value="1"/>
</dbReference>
<evidence type="ECO:0000313" key="5">
    <source>
        <dbReference type="Proteomes" id="UP000243342"/>
    </source>
</evidence>
<dbReference type="InterPro" id="IPR017115">
    <property type="entry name" value="Tellurite_resistance_TerA"/>
</dbReference>
<gene>
    <name evidence="4" type="ORF">BIV57_08310</name>
</gene>
<protein>
    <recommendedName>
        <fullName evidence="3">TerD domain-containing protein</fullName>
    </recommendedName>
</protein>
<evidence type="ECO:0000259" key="3">
    <source>
        <dbReference type="Pfam" id="PF02342"/>
    </source>
</evidence>
<feature type="domain" description="TerD" evidence="3">
    <location>
        <begin position="1"/>
        <end position="174"/>
    </location>
</feature>
<feature type="region of interest" description="Disordered" evidence="2">
    <location>
        <begin position="217"/>
        <end position="242"/>
    </location>
</feature>
<dbReference type="AlphaFoldDB" id="A0A1J7CE55"/>
<comment type="similarity">
    <text evidence="1">Belongs to the CAPAB/TerDEXZ family.</text>
</comment>
<dbReference type="InterPro" id="IPR051324">
    <property type="entry name" value="Stress/Tellurium_Resist"/>
</dbReference>
<dbReference type="Gene3D" id="2.60.60.30">
    <property type="entry name" value="sav2460 like domains"/>
    <property type="match status" value="2"/>
</dbReference>
<evidence type="ECO:0000256" key="2">
    <source>
        <dbReference type="SAM" id="MobiDB-lite"/>
    </source>
</evidence>
<comment type="caution">
    <text evidence="4">The sequence shown here is derived from an EMBL/GenBank/DDBJ whole genome shotgun (WGS) entry which is preliminary data.</text>
</comment>
<dbReference type="Proteomes" id="UP000243342">
    <property type="component" value="Unassembled WGS sequence"/>
</dbReference>
<proteinExistence type="inferred from homology"/>
<evidence type="ECO:0000256" key="1">
    <source>
        <dbReference type="ARBA" id="ARBA00008775"/>
    </source>
</evidence>
<accession>A0A1J7CE55</accession>